<gene>
    <name evidence="2" type="ORF">HMPREF6485_2595</name>
</gene>
<dbReference type="EMBL" id="AEPD01000047">
    <property type="protein sequence ID" value="EFU29492.1"/>
    <property type="molecule type" value="Genomic_DNA"/>
</dbReference>
<protein>
    <submittedName>
        <fullName evidence="2">LytTr DNA-binding domain protein</fullName>
    </submittedName>
</protein>
<dbReference type="PANTHER" id="PTHR37299:SF1">
    <property type="entry name" value="STAGE 0 SPORULATION PROTEIN A HOMOLOG"/>
    <property type="match status" value="1"/>
</dbReference>
<feature type="domain" description="HTH LytTR-type" evidence="1">
    <location>
        <begin position="33"/>
        <end position="133"/>
    </location>
</feature>
<accession>E6KAF9</accession>
<keyword evidence="3" id="KW-1185">Reference proteome</keyword>
<dbReference type="InterPro" id="IPR007492">
    <property type="entry name" value="LytTR_DNA-bd_dom"/>
</dbReference>
<reference evidence="2 3" key="1">
    <citation type="submission" date="2010-10" db="EMBL/GenBank/DDBJ databases">
        <authorList>
            <person name="Muzny D."/>
            <person name="Qin X."/>
            <person name="Deng J."/>
            <person name="Jiang H."/>
            <person name="Liu Y."/>
            <person name="Qu J."/>
            <person name="Song X.-Z."/>
            <person name="Zhang L."/>
            <person name="Thornton R."/>
            <person name="Coyle M."/>
            <person name="Francisco L."/>
            <person name="Jackson L."/>
            <person name="Javaid M."/>
            <person name="Korchina V."/>
            <person name="Kovar C."/>
            <person name="Mata R."/>
            <person name="Mathew T."/>
            <person name="Ngo R."/>
            <person name="Nguyen L."/>
            <person name="Nguyen N."/>
            <person name="Okwuonu G."/>
            <person name="Ongeri F."/>
            <person name="Pham C."/>
            <person name="Simmons D."/>
            <person name="Wilczek-Boney K."/>
            <person name="Hale W."/>
            <person name="Jakkamsetti A."/>
            <person name="Pham P."/>
            <person name="Ruth R."/>
            <person name="San Lucas F."/>
            <person name="Warren J."/>
            <person name="Zhang J."/>
            <person name="Zhao Z."/>
            <person name="Zhou C."/>
            <person name="Zhu D."/>
            <person name="Lee S."/>
            <person name="Bess C."/>
            <person name="Blankenburg K."/>
            <person name="Forbes L."/>
            <person name="Fu Q."/>
            <person name="Gubbala S."/>
            <person name="Hirani K."/>
            <person name="Jayaseelan J.C."/>
            <person name="Lara F."/>
            <person name="Munidasa M."/>
            <person name="Palculict T."/>
            <person name="Patil S."/>
            <person name="Pu L.-L."/>
            <person name="Saada N."/>
            <person name="Tang L."/>
            <person name="Weissenberger G."/>
            <person name="Zhu Y."/>
            <person name="Hemphill L."/>
            <person name="Shang Y."/>
            <person name="Youmans B."/>
            <person name="Ayvaz T."/>
            <person name="Ross M."/>
            <person name="Santibanez J."/>
            <person name="Aqrawi P."/>
            <person name="Gross S."/>
            <person name="Joshi V."/>
            <person name="Fowler G."/>
            <person name="Nazareth L."/>
            <person name="Reid J."/>
            <person name="Worley K."/>
            <person name="Petrosino J."/>
            <person name="Highlander S."/>
            <person name="Gibbs R."/>
        </authorList>
    </citation>
    <scope>NUCLEOTIDE SEQUENCE [LARGE SCALE GENOMIC DNA]</scope>
    <source>
        <strain evidence="2 3">ATCC 33574</strain>
    </source>
</reference>
<dbReference type="HOGENOM" id="CLU_1863370_0_0_10"/>
<keyword evidence="2" id="KW-0238">DNA-binding</keyword>
<proteinExistence type="predicted"/>
<evidence type="ECO:0000259" key="1">
    <source>
        <dbReference type="PROSITE" id="PS50930"/>
    </source>
</evidence>
<dbReference type="PANTHER" id="PTHR37299">
    <property type="entry name" value="TRANSCRIPTIONAL REGULATOR-RELATED"/>
    <property type="match status" value="1"/>
</dbReference>
<evidence type="ECO:0000313" key="2">
    <source>
        <dbReference type="EMBL" id="EFU29492.1"/>
    </source>
</evidence>
<dbReference type="Gene3D" id="2.40.50.1020">
    <property type="entry name" value="LytTr DNA-binding domain"/>
    <property type="match status" value="1"/>
</dbReference>
<dbReference type="Proteomes" id="UP000003112">
    <property type="component" value="Unassembled WGS sequence"/>
</dbReference>
<dbReference type="Pfam" id="PF04397">
    <property type="entry name" value="LytTR"/>
    <property type="match status" value="1"/>
</dbReference>
<dbReference type="SMART" id="SM00850">
    <property type="entry name" value="LytTR"/>
    <property type="match status" value="1"/>
</dbReference>
<name>E6KAF9_9BACT</name>
<dbReference type="AlphaFoldDB" id="E6KAF9"/>
<evidence type="ECO:0000313" key="3">
    <source>
        <dbReference type="Proteomes" id="UP000003112"/>
    </source>
</evidence>
<dbReference type="eggNOG" id="COG3279">
    <property type="taxonomic scope" value="Bacteria"/>
</dbReference>
<comment type="caution">
    <text evidence="2">The sequence shown here is derived from an EMBL/GenBank/DDBJ whole genome shotgun (WGS) entry which is preliminary data.</text>
</comment>
<organism evidence="2 3">
    <name type="scientific">Segatella buccae ATCC 33574</name>
    <dbReference type="NCBI Taxonomy" id="873513"/>
    <lineage>
        <taxon>Bacteria</taxon>
        <taxon>Pseudomonadati</taxon>
        <taxon>Bacteroidota</taxon>
        <taxon>Bacteroidia</taxon>
        <taxon>Bacteroidales</taxon>
        <taxon>Prevotellaceae</taxon>
        <taxon>Segatella</taxon>
    </lineage>
</organism>
<dbReference type="STRING" id="873513.HMPREF6485_2595"/>
<dbReference type="InterPro" id="IPR046947">
    <property type="entry name" value="LytR-like"/>
</dbReference>
<sequence length="137" mass="16385">MQSKYILSSQSTKVMEPNENARRIETIRKDRFIYVNSDYKLVQICLDDILFIMGQKDYVRFFLDGGKKSVLCLMNMKKLEEFLPHEEFKRVHRSYIVNMAKVRLIDRFRLAFGDTFIPISDTYKEEIQDYIDAHTLQ</sequence>
<dbReference type="PROSITE" id="PS50930">
    <property type="entry name" value="HTH_LYTTR"/>
    <property type="match status" value="1"/>
</dbReference>
<dbReference type="GO" id="GO:0003677">
    <property type="term" value="F:DNA binding"/>
    <property type="evidence" value="ECO:0007669"/>
    <property type="project" value="UniProtKB-KW"/>
</dbReference>
<dbReference type="GO" id="GO:0000156">
    <property type="term" value="F:phosphorelay response regulator activity"/>
    <property type="evidence" value="ECO:0007669"/>
    <property type="project" value="InterPro"/>
</dbReference>